<evidence type="ECO:0000313" key="2">
    <source>
        <dbReference type="EMBL" id="QBK26834.1"/>
    </source>
</evidence>
<evidence type="ECO:0000256" key="1">
    <source>
        <dbReference type="SAM" id="Phobius"/>
    </source>
</evidence>
<organism evidence="2 3">
    <name type="scientific">Ureibacillus thermophilus</name>
    <dbReference type="NCBI Taxonomy" id="367743"/>
    <lineage>
        <taxon>Bacteria</taxon>
        <taxon>Bacillati</taxon>
        <taxon>Bacillota</taxon>
        <taxon>Bacilli</taxon>
        <taxon>Bacillales</taxon>
        <taxon>Caryophanaceae</taxon>
        <taxon>Ureibacillus</taxon>
    </lineage>
</organism>
<keyword evidence="3" id="KW-1185">Reference proteome</keyword>
<reference evidence="2 3" key="1">
    <citation type="submission" date="2019-02" db="EMBL/GenBank/DDBJ databases">
        <title>Ureibacillus thermophilus.</title>
        <authorList>
            <person name="Sunny J.S."/>
            <person name="Natarajan A."/>
            <person name="Saleena L.M."/>
        </authorList>
    </citation>
    <scope>NUCLEOTIDE SEQUENCE [LARGE SCALE GENOMIC DNA]</scope>
    <source>
        <strain evidence="2 3">LM102</strain>
    </source>
</reference>
<keyword evidence="1" id="KW-0472">Membrane</keyword>
<feature type="transmembrane region" description="Helical" evidence="1">
    <location>
        <begin position="38"/>
        <end position="61"/>
    </location>
</feature>
<keyword evidence="1" id="KW-1133">Transmembrane helix</keyword>
<sequence>MLLFTVILFSVFYLFQINRMTYALCIQKEIPEEKQTKIFRAINILITILLISFYIEVYTAINL</sequence>
<dbReference type="RefSeq" id="WP_245989492.1">
    <property type="nucleotide sequence ID" value="NZ_CP036528.1"/>
</dbReference>
<accession>A0A4P6UUH5</accession>
<dbReference type="KEGG" id="uth:DKZ56_13860"/>
<protein>
    <submittedName>
        <fullName evidence="2">Uncharacterized protein</fullName>
    </submittedName>
</protein>
<dbReference type="AlphaFoldDB" id="A0A4P6UUH5"/>
<gene>
    <name evidence="2" type="ORF">DKZ56_13860</name>
</gene>
<proteinExistence type="predicted"/>
<keyword evidence="1" id="KW-0812">Transmembrane</keyword>
<dbReference type="Proteomes" id="UP000291151">
    <property type="component" value="Chromosome"/>
</dbReference>
<feature type="transmembrane region" description="Helical" evidence="1">
    <location>
        <begin position="6"/>
        <end position="26"/>
    </location>
</feature>
<evidence type="ECO:0000313" key="3">
    <source>
        <dbReference type="Proteomes" id="UP000291151"/>
    </source>
</evidence>
<name>A0A4P6UUH5_9BACL</name>
<dbReference type="EMBL" id="CP036528">
    <property type="protein sequence ID" value="QBK26834.1"/>
    <property type="molecule type" value="Genomic_DNA"/>
</dbReference>